<accession>A0A090CY88</accession>
<evidence type="ECO:0000313" key="9">
    <source>
        <dbReference type="EMBL" id="CDR33216.1"/>
    </source>
</evidence>
<evidence type="ECO:0000256" key="6">
    <source>
        <dbReference type="ARBA" id="ARBA00023114"/>
    </source>
</evidence>
<dbReference type="eggNOG" id="COG3659">
    <property type="taxonomic scope" value="Bacteria"/>
</dbReference>
<evidence type="ECO:0000256" key="5">
    <source>
        <dbReference type="ARBA" id="ARBA00023065"/>
    </source>
</evidence>
<dbReference type="EMBL" id="CCEJ010000003">
    <property type="protein sequence ID" value="CDR33216.1"/>
    <property type="molecule type" value="Genomic_DNA"/>
</dbReference>
<dbReference type="GO" id="GO:0006865">
    <property type="term" value="P:amino acid transport"/>
    <property type="evidence" value="ECO:0007669"/>
    <property type="project" value="UniProtKB-KW"/>
</dbReference>
<dbReference type="PANTHER" id="PTHR37944:SF1">
    <property type="entry name" value="PORIN B"/>
    <property type="match status" value="1"/>
</dbReference>
<evidence type="ECO:0000256" key="2">
    <source>
        <dbReference type="ARBA" id="ARBA00008769"/>
    </source>
</evidence>
<comment type="subcellular location">
    <subcellularLocation>
        <location evidence="1 8">Cell outer membrane</location>
        <topology evidence="1 8">Multi-pass membrane protein</topology>
    </subcellularLocation>
</comment>
<feature type="signal peptide" evidence="8">
    <location>
        <begin position="1"/>
        <end position="24"/>
    </location>
</feature>
<keyword evidence="8" id="KW-0843">Virulence</keyword>
<dbReference type="Pfam" id="PF04966">
    <property type="entry name" value="OprB"/>
    <property type="match status" value="1"/>
</dbReference>
<keyword evidence="3 8" id="KW-0813">Transport</keyword>
<dbReference type="GO" id="GO:0009279">
    <property type="term" value="C:cell outer membrane"/>
    <property type="evidence" value="ECO:0007669"/>
    <property type="project" value="UniProtKB-SubCell"/>
</dbReference>
<dbReference type="InterPro" id="IPR052932">
    <property type="entry name" value="OprB_Porin"/>
</dbReference>
<dbReference type="GO" id="GO:0008643">
    <property type="term" value="P:carbohydrate transport"/>
    <property type="evidence" value="ECO:0007669"/>
    <property type="project" value="InterPro"/>
</dbReference>
<dbReference type="RefSeq" id="WP_053331690.1">
    <property type="nucleotide sequence ID" value="NZ_CCEJ010000003.1"/>
</dbReference>
<evidence type="ECO:0000256" key="7">
    <source>
        <dbReference type="ARBA" id="ARBA00024946"/>
    </source>
</evidence>
<keyword evidence="8" id="KW-0998">Cell outer membrane</keyword>
<dbReference type="InterPro" id="IPR007049">
    <property type="entry name" value="Carb-sel_porin_OprB"/>
</dbReference>
<keyword evidence="8" id="KW-0732">Signal</keyword>
<dbReference type="AlphaFoldDB" id="A0A090CY88"/>
<dbReference type="GO" id="GO:0006811">
    <property type="term" value="P:monoatomic ion transport"/>
    <property type="evidence" value="ECO:0007669"/>
    <property type="project" value="UniProtKB-KW"/>
</dbReference>
<protein>
    <recommendedName>
        <fullName evidence="8">Porin</fullName>
    </recommendedName>
</protein>
<gene>
    <name evidence="9" type="primary">oprB</name>
    <name evidence="9" type="ORF">CSEC_0379</name>
</gene>
<dbReference type="OrthoDB" id="545475at2"/>
<evidence type="ECO:0000256" key="8">
    <source>
        <dbReference type="RuleBase" id="RU363072"/>
    </source>
</evidence>
<keyword evidence="10" id="KW-1185">Reference proteome</keyword>
<keyword evidence="6 8" id="KW-0626">Porin</keyword>
<dbReference type="InterPro" id="IPR038673">
    <property type="entry name" value="OprB_sf"/>
</dbReference>
<keyword evidence="8" id="KW-0812">Transmembrane</keyword>
<dbReference type="GO" id="GO:0046930">
    <property type="term" value="C:pore complex"/>
    <property type="evidence" value="ECO:0007669"/>
    <property type="project" value="UniProtKB-KW"/>
</dbReference>
<evidence type="ECO:0000256" key="3">
    <source>
        <dbReference type="ARBA" id="ARBA00022448"/>
    </source>
</evidence>
<evidence type="ECO:0000313" key="10">
    <source>
        <dbReference type="Proteomes" id="UP000031552"/>
    </source>
</evidence>
<organism evidence="9 10">
    <name type="scientific">Candidatus Criblamydia sequanensis CRIB-18</name>
    <dbReference type="NCBI Taxonomy" id="1437425"/>
    <lineage>
        <taxon>Bacteria</taxon>
        <taxon>Pseudomonadati</taxon>
        <taxon>Chlamydiota</taxon>
        <taxon>Chlamydiia</taxon>
        <taxon>Parachlamydiales</taxon>
        <taxon>Candidatus Criblamydiaceae</taxon>
        <taxon>Candidatus Criblamydia</taxon>
    </lineage>
</organism>
<name>A0A090CY88_9BACT</name>
<reference evidence="9" key="1">
    <citation type="submission" date="2013-12" db="EMBL/GenBank/DDBJ databases">
        <authorList>
            <person name="Linke B."/>
        </authorList>
    </citation>
    <scope>NUCLEOTIDE SEQUENCE [LARGE SCALE GENOMIC DNA]</scope>
    <source>
        <strain evidence="9">CRIB-18</strain>
    </source>
</reference>
<keyword evidence="5 8" id="KW-0406">Ion transport</keyword>
<keyword evidence="4 8" id="KW-0029">Amino-acid transport</keyword>
<evidence type="ECO:0000256" key="1">
    <source>
        <dbReference type="ARBA" id="ARBA00004571"/>
    </source>
</evidence>
<dbReference type="Proteomes" id="UP000031552">
    <property type="component" value="Unassembled WGS sequence"/>
</dbReference>
<evidence type="ECO:0000256" key="4">
    <source>
        <dbReference type="ARBA" id="ARBA00022970"/>
    </source>
</evidence>
<keyword evidence="8" id="KW-1134">Transmembrane beta strand</keyword>
<comment type="similarity">
    <text evidence="2 8">Belongs to the OprB family.</text>
</comment>
<dbReference type="PANTHER" id="PTHR37944">
    <property type="entry name" value="PORIN B"/>
    <property type="match status" value="1"/>
</dbReference>
<comment type="caution">
    <text evidence="9">The sequence shown here is derived from an EMBL/GenBank/DDBJ whole genome shotgun (WGS) entry which is preliminary data.</text>
</comment>
<reference evidence="9" key="2">
    <citation type="submission" date="2014-09" db="EMBL/GenBank/DDBJ databases">
        <title>Criblamydia sequanensis harbors a mega-plasmid encoding arsenite resistance.</title>
        <authorList>
            <person name="Bertelli C."/>
            <person name="Goesmann A."/>
            <person name="Greub G."/>
        </authorList>
    </citation>
    <scope>NUCLEOTIDE SEQUENCE [LARGE SCALE GENOMIC DNA]</scope>
    <source>
        <strain evidence="9">CRIB-18</strain>
    </source>
</reference>
<dbReference type="STRING" id="1437425.CSEC_0379"/>
<keyword evidence="8" id="KW-0472">Membrane</keyword>
<feature type="chain" id="PRO_5007227409" description="Porin" evidence="8">
    <location>
        <begin position="25"/>
        <end position="427"/>
    </location>
</feature>
<dbReference type="GO" id="GO:0015288">
    <property type="term" value="F:porin activity"/>
    <property type="evidence" value="ECO:0007669"/>
    <property type="project" value="UniProtKB-KW"/>
</dbReference>
<sequence>MNPIFSFFLASFVCFFLQLSFLKADDTLVSHGISGNPGATNILTGTGELGKKLHIPESSGFRLGGLWIGDCNDLISGGNGTHHNRRWTCNSLFILDLFVDLEKAAGWKNTYFGAEFLQFNGQPTNEDAGVVQGYNGLPGEPPLNRSELYQIWILKRFWNDRFSVRIGKTVPIYHFNNVTKPVPVANPALSIASVTGLIYTPIFVNTTLLGLIGGYYNSVYGVTATITPIKEAYINIGFYDGNVARGVQTGLTGPHFNGYYFSIIEGGYGWGAPKPGILAIGAWHQSGVLKAGLLREVGTGGLYAFGSQALWISGAGSKNKQNISGFFQLGWNNSRTRPMNRFAGLGLTGFGFTPNRPNDSFGIGVACSKLNTHTFKRASEIMFQGYYQAAVYKSVYFQPVCSYIPNPGAHPNKSNVWALTGRMTALF</sequence>
<dbReference type="Gene3D" id="2.40.160.180">
    <property type="entry name" value="Carbohydrate-selective porin OprB"/>
    <property type="match status" value="1"/>
</dbReference>
<comment type="function">
    <text evidence="7 8">Facilitates L-arginine uptake, as part of the AaxABC system. The arginine uptake by the bacterium in the macrophage may be a virulence factor against the host innate immune response.</text>
</comment>
<proteinExistence type="inferred from homology"/>